<protein>
    <submittedName>
        <fullName evidence="2">Uncharacterized protein</fullName>
    </submittedName>
</protein>
<evidence type="ECO:0000313" key="2">
    <source>
        <dbReference type="EMBL" id="NKY40499.1"/>
    </source>
</evidence>
<accession>A0ABX1K1P5</accession>
<evidence type="ECO:0000256" key="1">
    <source>
        <dbReference type="SAM" id="MobiDB-lite"/>
    </source>
</evidence>
<dbReference type="EMBL" id="JAAXOY010000373">
    <property type="protein sequence ID" value="NKY40499.1"/>
    <property type="molecule type" value="Genomic_DNA"/>
</dbReference>
<organism evidence="2 3">
    <name type="scientific">Cellulomonas septica</name>
    <dbReference type="NCBI Taxonomy" id="285080"/>
    <lineage>
        <taxon>Bacteria</taxon>
        <taxon>Bacillati</taxon>
        <taxon>Actinomycetota</taxon>
        <taxon>Actinomycetes</taxon>
        <taxon>Micrococcales</taxon>
        <taxon>Cellulomonadaceae</taxon>
        <taxon>Cellulomonas</taxon>
    </lineage>
</organism>
<gene>
    <name evidence="2" type="ORF">HGA02_13450</name>
</gene>
<proteinExistence type="predicted"/>
<feature type="region of interest" description="Disordered" evidence="1">
    <location>
        <begin position="24"/>
        <end position="50"/>
    </location>
</feature>
<feature type="compositionally biased region" description="Gly residues" evidence="1">
    <location>
        <begin position="39"/>
        <end position="50"/>
    </location>
</feature>
<reference evidence="2 3" key="1">
    <citation type="submission" date="2020-04" db="EMBL/GenBank/DDBJ databases">
        <title>MicrobeNet Type strains.</title>
        <authorList>
            <person name="Nicholson A.C."/>
        </authorList>
    </citation>
    <scope>NUCLEOTIDE SEQUENCE [LARGE SCALE GENOMIC DNA]</scope>
    <source>
        <strain evidence="2 3">ATCC BAA-787</strain>
    </source>
</reference>
<comment type="caution">
    <text evidence="2">The sequence shown here is derived from an EMBL/GenBank/DDBJ whole genome shotgun (WGS) entry which is preliminary data.</text>
</comment>
<keyword evidence="3" id="KW-1185">Reference proteome</keyword>
<evidence type="ECO:0000313" key="3">
    <source>
        <dbReference type="Proteomes" id="UP000777774"/>
    </source>
</evidence>
<dbReference type="Proteomes" id="UP000777774">
    <property type="component" value="Unassembled WGS sequence"/>
</dbReference>
<name>A0ABX1K1P5_9CELL</name>
<sequence length="50" mass="5229">YKTLFRSPSASDRPARVNLLNWGGNQGEAGLFPPTKGQPGYGDGPTGSHA</sequence>
<feature type="non-terminal residue" evidence="2">
    <location>
        <position position="1"/>
    </location>
</feature>